<evidence type="ECO:0000313" key="1">
    <source>
        <dbReference type="EMBL" id="MEQ2440516.1"/>
    </source>
</evidence>
<dbReference type="EMBL" id="JBBMFD010000009">
    <property type="protein sequence ID" value="MEQ2440516.1"/>
    <property type="molecule type" value="Genomic_DNA"/>
</dbReference>
<gene>
    <name evidence="1" type="ORF">WMO26_06735</name>
</gene>
<comment type="caution">
    <text evidence="1">The sequence shown here is derived from an EMBL/GenBank/DDBJ whole genome shotgun (WGS) entry which is preliminary data.</text>
</comment>
<organism evidence="1 2">
    <name type="scientific">Solibaculum intestinale</name>
    <dbReference type="NCBI Taxonomy" id="3133165"/>
    <lineage>
        <taxon>Bacteria</taxon>
        <taxon>Bacillati</taxon>
        <taxon>Bacillota</taxon>
        <taxon>Clostridia</taxon>
        <taxon>Eubacteriales</taxon>
        <taxon>Oscillospiraceae</taxon>
        <taxon>Solibaculum</taxon>
    </lineage>
</organism>
<evidence type="ECO:0000313" key="2">
    <source>
        <dbReference type="Proteomes" id="UP001489509"/>
    </source>
</evidence>
<accession>A0ABV1E1X3</accession>
<keyword evidence="2" id="KW-1185">Reference proteome</keyword>
<dbReference type="Proteomes" id="UP001489509">
    <property type="component" value="Unassembled WGS sequence"/>
</dbReference>
<proteinExistence type="predicted"/>
<name>A0ABV1E1X3_9FIRM</name>
<reference evidence="1 2" key="1">
    <citation type="submission" date="2024-03" db="EMBL/GenBank/DDBJ databases">
        <title>Human intestinal bacterial collection.</title>
        <authorList>
            <person name="Pauvert C."/>
            <person name="Hitch T.C.A."/>
            <person name="Clavel T."/>
        </authorList>
    </citation>
    <scope>NUCLEOTIDE SEQUENCE [LARGE SCALE GENOMIC DNA]</scope>
    <source>
        <strain evidence="1 2">CLA-JM-H44</strain>
    </source>
</reference>
<dbReference type="RefSeq" id="WP_349219128.1">
    <property type="nucleotide sequence ID" value="NZ_JBBMFD010000009.1"/>
</dbReference>
<protein>
    <submittedName>
        <fullName evidence="1">Uncharacterized protein</fullName>
    </submittedName>
</protein>
<sequence>MNLDTCRLEAVAVGSLIAVQFTLEGETSFLAYSKRAQITPVVSKGRYRELREDTMVAAVKQTPDILLGYDIVLTDTCLNPRAFAAADGGKATLAEHVFSSYLAPEAGNNPARTPFHLQLFAAQKDENGNDAGYLQLSFSACTGCPASFSLSQGEFFLTTYTIQSRPFGAPTSMSITRLSSLPFGRA</sequence>